<evidence type="ECO:0000256" key="1">
    <source>
        <dbReference type="ARBA" id="ARBA00004496"/>
    </source>
</evidence>
<dbReference type="GO" id="GO:0005737">
    <property type="term" value="C:cytoplasm"/>
    <property type="evidence" value="ECO:0007669"/>
    <property type="project" value="UniProtKB-SubCell"/>
</dbReference>
<dbReference type="GO" id="GO:0005048">
    <property type="term" value="F:signal sequence binding"/>
    <property type="evidence" value="ECO:0007669"/>
    <property type="project" value="UniProtKB-UniRule"/>
</dbReference>
<dbReference type="KEGG" id="rfo:REIFOR_02253"/>
<keyword evidence="6" id="KW-1185">Reference proteome</keyword>
<name>A0A2K8KXV4_9GAMM</name>
<sequence length="120" mass="13060">MRNAVALNTGKDEEHIVSVILHGRPEHRLAIELAMDTLAGVERVVQDELGKYVLVIGAPTARQVMQQIEALQTIEGVLSATLVAHHTEASEYLNQEIEMSSLILGKADPDPAQIIARSTL</sequence>
<reference evidence="5 6" key="1">
    <citation type="journal article" date="2017" name="Environ. Microbiol.">
        <title>Genomic and physiological analyses of 'Reinekea forsetii' reveal a versatile opportunistic lifestyle during spring algae blooms.</title>
        <authorList>
            <person name="Avci B."/>
            <person name="Hahnke R.L."/>
            <person name="Chafee M."/>
            <person name="Fischer T."/>
            <person name="Gruber-Vodicka H."/>
            <person name="Tegetmeyer H.E."/>
            <person name="Harder J."/>
            <person name="Fuchs B.M."/>
            <person name="Amann R.I."/>
            <person name="Teeling H."/>
        </authorList>
    </citation>
    <scope>NUCLEOTIDE SEQUENCE [LARGE SCALE GENOMIC DNA]</scope>
    <source>
        <strain evidence="5 6">Hel1_31_D35</strain>
    </source>
</reference>
<evidence type="ECO:0000313" key="6">
    <source>
        <dbReference type="Proteomes" id="UP000229757"/>
    </source>
</evidence>
<evidence type="ECO:0000313" key="5">
    <source>
        <dbReference type="EMBL" id="ATX77386.1"/>
    </source>
</evidence>
<evidence type="ECO:0000256" key="4">
    <source>
        <dbReference type="HAMAP-Rule" id="MF_02200"/>
    </source>
</evidence>
<keyword evidence="2 4" id="KW-0963">Cytoplasm</keyword>
<dbReference type="GO" id="GO:0051224">
    <property type="term" value="P:negative regulation of protein transport"/>
    <property type="evidence" value="ECO:0007669"/>
    <property type="project" value="UniProtKB-UniRule"/>
</dbReference>
<dbReference type="PANTHER" id="PTHR38603">
    <property type="entry name" value="CHAPERONE NAPD"/>
    <property type="match status" value="1"/>
</dbReference>
<dbReference type="HAMAP" id="MF_02200">
    <property type="entry name" value="NapD"/>
    <property type="match status" value="1"/>
</dbReference>
<comment type="function">
    <text evidence="4">Chaperone for NapA, the catalytic subunit of the periplasmic nitrate reductase. It binds directly and specifically to the twin-arginine signal peptide of NapA, preventing premature interaction with the Tat translocase and premature export.</text>
</comment>
<protein>
    <recommendedName>
        <fullName evidence="4">Chaperone NapD</fullName>
    </recommendedName>
    <alternativeName>
        <fullName evidence="4">NapA signal peptide-binding chaperone NapD</fullName>
    </alternativeName>
</protein>
<comment type="subcellular location">
    <subcellularLocation>
        <location evidence="1 4">Cytoplasm</location>
    </subcellularLocation>
</comment>
<dbReference type="PANTHER" id="PTHR38603:SF1">
    <property type="entry name" value="CHAPERONE NAPD"/>
    <property type="match status" value="1"/>
</dbReference>
<comment type="similarity">
    <text evidence="4">Belongs to the NapD family.</text>
</comment>
<dbReference type="Pfam" id="PF03927">
    <property type="entry name" value="NapD"/>
    <property type="match status" value="1"/>
</dbReference>
<accession>A0A2K8KXV4</accession>
<evidence type="ECO:0000256" key="3">
    <source>
        <dbReference type="ARBA" id="ARBA00023186"/>
    </source>
</evidence>
<dbReference type="OrthoDB" id="5770785at2"/>
<evidence type="ECO:0000256" key="2">
    <source>
        <dbReference type="ARBA" id="ARBA00022490"/>
    </source>
</evidence>
<comment type="subunit">
    <text evidence="4">Interacts with the cytoplasmic NapA precursor.</text>
</comment>
<proteinExistence type="inferred from homology"/>
<dbReference type="EMBL" id="CP011797">
    <property type="protein sequence ID" value="ATX77386.1"/>
    <property type="molecule type" value="Genomic_DNA"/>
</dbReference>
<dbReference type="Gene3D" id="3.30.70.920">
    <property type="match status" value="1"/>
</dbReference>
<organism evidence="5 6">
    <name type="scientific">Reinekea forsetii</name>
    <dbReference type="NCBI Taxonomy" id="1336806"/>
    <lineage>
        <taxon>Bacteria</taxon>
        <taxon>Pseudomonadati</taxon>
        <taxon>Pseudomonadota</taxon>
        <taxon>Gammaproteobacteria</taxon>
        <taxon>Oceanospirillales</taxon>
        <taxon>Saccharospirillaceae</taxon>
        <taxon>Reinekea</taxon>
    </lineage>
</organism>
<dbReference type="InterPro" id="IPR005623">
    <property type="entry name" value="Chaperone_NapD_NO3_reduct"/>
</dbReference>
<keyword evidence="3 4" id="KW-0143">Chaperone</keyword>
<dbReference type="RefSeq" id="WP_100257646.1">
    <property type="nucleotide sequence ID" value="NZ_CP011797.1"/>
</dbReference>
<dbReference type="Proteomes" id="UP000229757">
    <property type="component" value="Chromosome"/>
</dbReference>
<gene>
    <name evidence="4 5" type="primary">napD</name>
    <name evidence="5" type="ORF">REIFOR_02253</name>
</gene>
<dbReference type="AlphaFoldDB" id="A0A2K8KXV4"/>